<dbReference type="RefSeq" id="WP_264137896.1">
    <property type="nucleotide sequence ID" value="NZ_JAOYOD010000001.1"/>
</dbReference>
<feature type="region of interest" description="Disordered" evidence="1">
    <location>
        <begin position="29"/>
        <end position="51"/>
    </location>
</feature>
<organism evidence="2 3">
    <name type="scientific">Reichenbachiella ulvae</name>
    <dbReference type="NCBI Taxonomy" id="2980104"/>
    <lineage>
        <taxon>Bacteria</taxon>
        <taxon>Pseudomonadati</taxon>
        <taxon>Bacteroidota</taxon>
        <taxon>Cytophagia</taxon>
        <taxon>Cytophagales</taxon>
        <taxon>Reichenbachiellaceae</taxon>
        <taxon>Reichenbachiella</taxon>
    </lineage>
</organism>
<evidence type="ECO:0000256" key="1">
    <source>
        <dbReference type="SAM" id="MobiDB-lite"/>
    </source>
</evidence>
<accession>A0ABT3CU70</accession>
<dbReference type="EMBL" id="JAOYOD010000001">
    <property type="protein sequence ID" value="MCV9387069.1"/>
    <property type="molecule type" value="Genomic_DNA"/>
</dbReference>
<protein>
    <submittedName>
        <fullName evidence="2">Uncharacterized protein</fullName>
    </submittedName>
</protein>
<reference evidence="2 3" key="1">
    <citation type="submission" date="2022-10" db="EMBL/GenBank/DDBJ databases">
        <title>Comparative genomics and taxonomic characterization of three novel marine species of genus Reichenbachiella exhibiting antioxidant and polysaccharide degradation activities.</title>
        <authorList>
            <person name="Muhammad N."/>
            <person name="Lee Y.-J."/>
            <person name="Ko J."/>
            <person name="Kim S.-G."/>
        </authorList>
    </citation>
    <scope>NUCLEOTIDE SEQUENCE [LARGE SCALE GENOMIC DNA]</scope>
    <source>
        <strain evidence="2 3">ABR2-5</strain>
    </source>
</reference>
<feature type="compositionally biased region" description="Basic and acidic residues" evidence="1">
    <location>
        <begin position="38"/>
        <end position="51"/>
    </location>
</feature>
<evidence type="ECO:0000313" key="3">
    <source>
        <dbReference type="Proteomes" id="UP001300692"/>
    </source>
</evidence>
<gene>
    <name evidence="2" type="ORF">N7U62_10375</name>
</gene>
<proteinExistence type="predicted"/>
<evidence type="ECO:0000313" key="2">
    <source>
        <dbReference type="EMBL" id="MCV9387069.1"/>
    </source>
</evidence>
<sequence>MAGRRPIFASLVHDTYMFIRDHTFKMILEPKQGKPKKKTDNIDDLKKNTNK</sequence>
<name>A0ABT3CU70_9BACT</name>
<comment type="caution">
    <text evidence="2">The sequence shown here is derived from an EMBL/GenBank/DDBJ whole genome shotgun (WGS) entry which is preliminary data.</text>
</comment>
<dbReference type="Proteomes" id="UP001300692">
    <property type="component" value="Unassembled WGS sequence"/>
</dbReference>
<keyword evidence="3" id="KW-1185">Reference proteome</keyword>